<name>A0ACA9LH34_9GLOM</name>
<dbReference type="Proteomes" id="UP000789702">
    <property type="component" value="Unassembled WGS sequence"/>
</dbReference>
<dbReference type="EMBL" id="CAJVPU010004234">
    <property type="protein sequence ID" value="CAG8530052.1"/>
    <property type="molecule type" value="Genomic_DNA"/>
</dbReference>
<evidence type="ECO:0000313" key="2">
    <source>
        <dbReference type="Proteomes" id="UP000789702"/>
    </source>
</evidence>
<gene>
    <name evidence="1" type="ORF">DHETER_LOCUS4323</name>
</gene>
<accession>A0ACA9LH34</accession>
<sequence length="55" mass="6394">MFNVIECGMGHVLNEKLLLQGSEGFYTVMETLQNQNFMRRTKELIDKSVVRDSNE</sequence>
<reference evidence="1" key="1">
    <citation type="submission" date="2021-06" db="EMBL/GenBank/DDBJ databases">
        <authorList>
            <person name="Kallberg Y."/>
            <person name="Tangrot J."/>
            <person name="Rosling A."/>
        </authorList>
    </citation>
    <scope>NUCLEOTIDE SEQUENCE</scope>
    <source>
        <strain evidence="1">IL203A</strain>
    </source>
</reference>
<feature type="non-terminal residue" evidence="1">
    <location>
        <position position="55"/>
    </location>
</feature>
<keyword evidence="2" id="KW-1185">Reference proteome</keyword>
<evidence type="ECO:0000313" key="1">
    <source>
        <dbReference type="EMBL" id="CAG8530052.1"/>
    </source>
</evidence>
<organism evidence="1 2">
    <name type="scientific">Dentiscutata heterogama</name>
    <dbReference type="NCBI Taxonomy" id="1316150"/>
    <lineage>
        <taxon>Eukaryota</taxon>
        <taxon>Fungi</taxon>
        <taxon>Fungi incertae sedis</taxon>
        <taxon>Mucoromycota</taxon>
        <taxon>Glomeromycotina</taxon>
        <taxon>Glomeromycetes</taxon>
        <taxon>Diversisporales</taxon>
        <taxon>Gigasporaceae</taxon>
        <taxon>Dentiscutata</taxon>
    </lineage>
</organism>
<proteinExistence type="predicted"/>
<protein>
    <submittedName>
        <fullName evidence="1">9819_t:CDS:1</fullName>
    </submittedName>
</protein>
<comment type="caution">
    <text evidence="1">The sequence shown here is derived from an EMBL/GenBank/DDBJ whole genome shotgun (WGS) entry which is preliminary data.</text>
</comment>